<dbReference type="EMBL" id="KN835157">
    <property type="protein sequence ID" value="KIK46594.1"/>
    <property type="molecule type" value="Genomic_DNA"/>
</dbReference>
<dbReference type="InterPro" id="IPR021109">
    <property type="entry name" value="Peptidase_aspartic_dom_sf"/>
</dbReference>
<gene>
    <name evidence="1" type="ORF">CY34DRAFT_391481</name>
</gene>
<dbReference type="HOGENOM" id="CLU_2238374_0_0_1"/>
<proteinExistence type="predicted"/>
<sequence>MHSEGQKRALRRGIEPVNVSTRYSYDCPGHSQMLLADPTRRALPEWRGYDSPYRQSTAIVDTGMAFVVTKPENAMKHYEDIKGAKASDDIWTVPCDIIGNYAPTL</sequence>
<evidence type="ECO:0000313" key="1">
    <source>
        <dbReference type="EMBL" id="KIK46594.1"/>
    </source>
</evidence>
<dbReference type="OrthoDB" id="15189at2759"/>
<dbReference type="InParanoid" id="A0A0D0BA59"/>
<name>A0A0D0BA59_9AGAM</name>
<dbReference type="Proteomes" id="UP000054485">
    <property type="component" value="Unassembled WGS sequence"/>
</dbReference>
<keyword evidence="2" id="KW-1185">Reference proteome</keyword>
<accession>A0A0D0BA59</accession>
<dbReference type="AlphaFoldDB" id="A0A0D0BA59"/>
<dbReference type="Gene3D" id="2.40.70.10">
    <property type="entry name" value="Acid Proteases"/>
    <property type="match status" value="1"/>
</dbReference>
<protein>
    <submittedName>
        <fullName evidence="1">Uncharacterized protein</fullName>
    </submittedName>
</protein>
<reference evidence="2" key="2">
    <citation type="submission" date="2015-01" db="EMBL/GenBank/DDBJ databases">
        <title>Evolutionary Origins and Diversification of the Mycorrhizal Mutualists.</title>
        <authorList>
            <consortium name="DOE Joint Genome Institute"/>
            <consortium name="Mycorrhizal Genomics Consortium"/>
            <person name="Kohler A."/>
            <person name="Kuo A."/>
            <person name="Nagy L.G."/>
            <person name="Floudas D."/>
            <person name="Copeland A."/>
            <person name="Barry K.W."/>
            <person name="Cichocki N."/>
            <person name="Veneault-Fourrey C."/>
            <person name="LaButti K."/>
            <person name="Lindquist E.A."/>
            <person name="Lipzen A."/>
            <person name="Lundell T."/>
            <person name="Morin E."/>
            <person name="Murat C."/>
            <person name="Riley R."/>
            <person name="Ohm R."/>
            <person name="Sun H."/>
            <person name="Tunlid A."/>
            <person name="Henrissat B."/>
            <person name="Grigoriev I.V."/>
            <person name="Hibbett D.S."/>
            <person name="Martin F."/>
        </authorList>
    </citation>
    <scope>NUCLEOTIDE SEQUENCE [LARGE SCALE GENOMIC DNA]</scope>
    <source>
        <strain evidence="2">UH-Slu-Lm8-n1</strain>
    </source>
</reference>
<organism evidence="1 2">
    <name type="scientific">Suillus luteus UH-Slu-Lm8-n1</name>
    <dbReference type="NCBI Taxonomy" id="930992"/>
    <lineage>
        <taxon>Eukaryota</taxon>
        <taxon>Fungi</taxon>
        <taxon>Dikarya</taxon>
        <taxon>Basidiomycota</taxon>
        <taxon>Agaricomycotina</taxon>
        <taxon>Agaricomycetes</taxon>
        <taxon>Agaricomycetidae</taxon>
        <taxon>Boletales</taxon>
        <taxon>Suillineae</taxon>
        <taxon>Suillaceae</taxon>
        <taxon>Suillus</taxon>
    </lineage>
</organism>
<reference evidence="1 2" key="1">
    <citation type="submission" date="2014-04" db="EMBL/GenBank/DDBJ databases">
        <authorList>
            <consortium name="DOE Joint Genome Institute"/>
            <person name="Kuo A."/>
            <person name="Ruytinx J."/>
            <person name="Rineau F."/>
            <person name="Colpaert J."/>
            <person name="Kohler A."/>
            <person name="Nagy L.G."/>
            <person name="Floudas D."/>
            <person name="Copeland A."/>
            <person name="Barry K.W."/>
            <person name="Cichocki N."/>
            <person name="Veneault-Fourrey C."/>
            <person name="LaButti K."/>
            <person name="Lindquist E.A."/>
            <person name="Lipzen A."/>
            <person name="Lundell T."/>
            <person name="Morin E."/>
            <person name="Murat C."/>
            <person name="Sun H."/>
            <person name="Tunlid A."/>
            <person name="Henrissat B."/>
            <person name="Grigoriev I.V."/>
            <person name="Hibbett D.S."/>
            <person name="Martin F."/>
            <person name="Nordberg H.P."/>
            <person name="Cantor M.N."/>
            <person name="Hua S.X."/>
        </authorList>
    </citation>
    <scope>NUCLEOTIDE SEQUENCE [LARGE SCALE GENOMIC DNA]</scope>
    <source>
        <strain evidence="1 2">UH-Slu-Lm8-n1</strain>
    </source>
</reference>
<evidence type="ECO:0000313" key="2">
    <source>
        <dbReference type="Proteomes" id="UP000054485"/>
    </source>
</evidence>